<accession>A0ABS7CS54</accession>
<keyword evidence="2" id="KW-1185">Reference proteome</keyword>
<evidence type="ECO:0000313" key="1">
    <source>
        <dbReference type="EMBL" id="MBW7466660.1"/>
    </source>
</evidence>
<organism evidence="1 2">
    <name type="scientific">Pontibacter aydingkolensis</name>
    <dbReference type="NCBI Taxonomy" id="1911536"/>
    <lineage>
        <taxon>Bacteria</taxon>
        <taxon>Pseudomonadati</taxon>
        <taxon>Bacteroidota</taxon>
        <taxon>Cytophagia</taxon>
        <taxon>Cytophagales</taxon>
        <taxon>Hymenobacteraceae</taxon>
        <taxon>Pontibacter</taxon>
    </lineage>
</organism>
<proteinExistence type="predicted"/>
<protein>
    <submittedName>
        <fullName evidence="1">Uncharacterized protein</fullName>
    </submittedName>
</protein>
<evidence type="ECO:0000313" key="2">
    <source>
        <dbReference type="Proteomes" id="UP000813018"/>
    </source>
</evidence>
<reference evidence="1 2" key="1">
    <citation type="journal article" date="2016" name="Int. J. Syst. Evol. Microbiol.">
        <title>Pontibacter aydingkolensis sp. nov., isolated from soil of a salt lake.</title>
        <authorList>
            <person name="Osman G."/>
            <person name="Zhang T."/>
            <person name="Lou K."/>
            <person name="Gao Y."/>
            <person name="Chang W."/>
            <person name="Lin Q."/>
            <person name="Yang H.M."/>
            <person name="Huo X.D."/>
            <person name="Wang N."/>
        </authorList>
    </citation>
    <scope>NUCLEOTIDE SEQUENCE [LARGE SCALE GENOMIC DNA]</scope>
    <source>
        <strain evidence="1 2">KACC 19255</strain>
    </source>
</reference>
<dbReference type="EMBL" id="JAHYXK010000004">
    <property type="protein sequence ID" value="MBW7466660.1"/>
    <property type="molecule type" value="Genomic_DNA"/>
</dbReference>
<dbReference type="RefSeq" id="WP_219876549.1">
    <property type="nucleotide sequence ID" value="NZ_JAHYXK010000004.1"/>
</dbReference>
<comment type="caution">
    <text evidence="1">The sequence shown here is derived from an EMBL/GenBank/DDBJ whole genome shotgun (WGS) entry which is preliminary data.</text>
</comment>
<sequence length="77" mass="8853">MKITYSETIVPSFSRLVAGQAAVSVPPDISHFYHSFFKEYFGETISQHSYALKYVYREGSVILLMAADIHLQMANYW</sequence>
<gene>
    <name evidence="1" type="ORF">K0O23_06245</name>
</gene>
<name>A0ABS7CS54_9BACT</name>
<dbReference type="Proteomes" id="UP000813018">
    <property type="component" value="Unassembled WGS sequence"/>
</dbReference>